<dbReference type="EMBL" id="JAHUTJ010001722">
    <property type="protein sequence ID" value="MED6264833.1"/>
    <property type="molecule type" value="Genomic_DNA"/>
</dbReference>
<accession>A0ABU7CPN0</accession>
<reference evidence="1 2" key="1">
    <citation type="submission" date="2021-06" db="EMBL/GenBank/DDBJ databases">
        <authorList>
            <person name="Palmer J.M."/>
        </authorList>
    </citation>
    <scope>NUCLEOTIDE SEQUENCE [LARGE SCALE GENOMIC DNA]</scope>
    <source>
        <strain evidence="1 2">CL_MEX2019</strain>
        <tissue evidence="1">Muscle</tissue>
    </source>
</reference>
<evidence type="ECO:0000313" key="2">
    <source>
        <dbReference type="Proteomes" id="UP001352852"/>
    </source>
</evidence>
<keyword evidence="2" id="KW-1185">Reference proteome</keyword>
<name>A0ABU7CPN0_9TELE</name>
<evidence type="ECO:0000313" key="1">
    <source>
        <dbReference type="EMBL" id="MED6264833.1"/>
    </source>
</evidence>
<protein>
    <submittedName>
        <fullName evidence="1">Uncharacterized protein</fullName>
    </submittedName>
</protein>
<proteinExistence type="predicted"/>
<gene>
    <name evidence="1" type="ORF">CHARACLAT_019160</name>
</gene>
<sequence>MHFLFLHKKLPGLHNGQYTSLKKKAILSYKASLQAVALGQESTTALSVLLPCAERRVGSEVGPKCKKVARSQTNVGK</sequence>
<organism evidence="1 2">
    <name type="scientific">Characodon lateralis</name>
    <dbReference type="NCBI Taxonomy" id="208331"/>
    <lineage>
        <taxon>Eukaryota</taxon>
        <taxon>Metazoa</taxon>
        <taxon>Chordata</taxon>
        <taxon>Craniata</taxon>
        <taxon>Vertebrata</taxon>
        <taxon>Euteleostomi</taxon>
        <taxon>Actinopterygii</taxon>
        <taxon>Neopterygii</taxon>
        <taxon>Teleostei</taxon>
        <taxon>Neoteleostei</taxon>
        <taxon>Acanthomorphata</taxon>
        <taxon>Ovalentaria</taxon>
        <taxon>Atherinomorphae</taxon>
        <taxon>Cyprinodontiformes</taxon>
        <taxon>Goodeidae</taxon>
        <taxon>Characodon</taxon>
    </lineage>
</organism>
<dbReference type="Proteomes" id="UP001352852">
    <property type="component" value="Unassembled WGS sequence"/>
</dbReference>
<comment type="caution">
    <text evidence="1">The sequence shown here is derived from an EMBL/GenBank/DDBJ whole genome shotgun (WGS) entry which is preliminary data.</text>
</comment>